<dbReference type="Proteomes" id="UP000324222">
    <property type="component" value="Unassembled WGS sequence"/>
</dbReference>
<evidence type="ECO:0000256" key="1">
    <source>
        <dbReference type="SAM" id="MobiDB-lite"/>
    </source>
</evidence>
<proteinExistence type="predicted"/>
<feature type="compositionally biased region" description="Basic and acidic residues" evidence="1">
    <location>
        <begin position="235"/>
        <end position="246"/>
    </location>
</feature>
<feature type="region of interest" description="Disordered" evidence="1">
    <location>
        <begin position="34"/>
        <end position="84"/>
    </location>
</feature>
<sequence>MEDVKATKIESLCRREPPARPCCATLPRLLLYPPSGQNVEVEEEGGRHGEAEEEKEEEGEREGAKEVTTRGKGEEVLGSEEKKGYQEAEKIETQDVRSCSTHLRACVYVLACVRACVHACVRACKYTRASVRACVCPSRRSSPVGEAQQNTTTTTTTTKTTTTSCKYEDDIELLNRELGHRDSYPEAVRPVSRLSGGRDTCIHGATILGSDGRPSLPPPGPASVTSRPPRQPITRRQERSRSSPLF</sequence>
<protein>
    <submittedName>
        <fullName evidence="2">Uncharacterized protein</fullName>
    </submittedName>
</protein>
<dbReference type="AlphaFoldDB" id="A0A5B7FH19"/>
<gene>
    <name evidence="2" type="ORF">E2C01_040570</name>
</gene>
<keyword evidence="3" id="KW-1185">Reference proteome</keyword>
<evidence type="ECO:0000313" key="3">
    <source>
        <dbReference type="Proteomes" id="UP000324222"/>
    </source>
</evidence>
<evidence type="ECO:0000313" key="2">
    <source>
        <dbReference type="EMBL" id="MPC46840.1"/>
    </source>
</evidence>
<reference evidence="2 3" key="1">
    <citation type="submission" date="2019-05" db="EMBL/GenBank/DDBJ databases">
        <title>Another draft genome of Portunus trituberculatus and its Hox gene families provides insights of decapod evolution.</title>
        <authorList>
            <person name="Jeong J.-H."/>
            <person name="Song I."/>
            <person name="Kim S."/>
            <person name="Choi T."/>
            <person name="Kim D."/>
            <person name="Ryu S."/>
            <person name="Kim W."/>
        </authorList>
    </citation>
    <scope>NUCLEOTIDE SEQUENCE [LARGE SCALE GENOMIC DNA]</scope>
    <source>
        <tissue evidence="2">Muscle</tissue>
    </source>
</reference>
<feature type="region of interest" description="Disordered" evidence="1">
    <location>
        <begin position="206"/>
        <end position="246"/>
    </location>
</feature>
<feature type="compositionally biased region" description="Basic and acidic residues" evidence="1">
    <location>
        <begin position="61"/>
        <end position="84"/>
    </location>
</feature>
<accession>A0A5B7FH19</accession>
<comment type="caution">
    <text evidence="2">The sequence shown here is derived from an EMBL/GenBank/DDBJ whole genome shotgun (WGS) entry which is preliminary data.</text>
</comment>
<organism evidence="2 3">
    <name type="scientific">Portunus trituberculatus</name>
    <name type="common">Swimming crab</name>
    <name type="synonym">Neptunus trituberculatus</name>
    <dbReference type="NCBI Taxonomy" id="210409"/>
    <lineage>
        <taxon>Eukaryota</taxon>
        <taxon>Metazoa</taxon>
        <taxon>Ecdysozoa</taxon>
        <taxon>Arthropoda</taxon>
        <taxon>Crustacea</taxon>
        <taxon>Multicrustacea</taxon>
        <taxon>Malacostraca</taxon>
        <taxon>Eumalacostraca</taxon>
        <taxon>Eucarida</taxon>
        <taxon>Decapoda</taxon>
        <taxon>Pleocyemata</taxon>
        <taxon>Brachyura</taxon>
        <taxon>Eubrachyura</taxon>
        <taxon>Portunoidea</taxon>
        <taxon>Portunidae</taxon>
        <taxon>Portuninae</taxon>
        <taxon>Portunus</taxon>
    </lineage>
</organism>
<feature type="compositionally biased region" description="Acidic residues" evidence="1">
    <location>
        <begin position="51"/>
        <end position="60"/>
    </location>
</feature>
<name>A0A5B7FH19_PORTR</name>
<dbReference type="EMBL" id="VSRR010007411">
    <property type="protein sequence ID" value="MPC46840.1"/>
    <property type="molecule type" value="Genomic_DNA"/>
</dbReference>